<dbReference type="SUPFAM" id="SSF103473">
    <property type="entry name" value="MFS general substrate transporter"/>
    <property type="match status" value="1"/>
</dbReference>
<dbReference type="PANTHER" id="PTHR11654">
    <property type="entry name" value="OLIGOPEPTIDE TRANSPORTER-RELATED"/>
    <property type="match status" value="1"/>
</dbReference>
<keyword evidence="5" id="KW-0472">Membrane</keyword>
<dbReference type="FunCoup" id="A0A2I4EA08">
    <property type="interactions" value="1876"/>
</dbReference>
<comment type="subcellular location">
    <subcellularLocation>
        <location evidence="1">Membrane</location>
        <topology evidence="1">Multi-pass membrane protein</topology>
    </subcellularLocation>
</comment>
<evidence type="ECO:0000313" key="6">
    <source>
        <dbReference type="Proteomes" id="UP000235220"/>
    </source>
</evidence>
<evidence type="ECO:0000256" key="5">
    <source>
        <dbReference type="ARBA" id="ARBA00023136"/>
    </source>
</evidence>
<dbReference type="GO" id="GO:0022857">
    <property type="term" value="F:transmembrane transporter activity"/>
    <property type="evidence" value="ECO:0000318"/>
    <property type="project" value="GO_Central"/>
</dbReference>
<dbReference type="AlphaFoldDB" id="A0A2I4EA08"/>
<dbReference type="Gramene" id="Jr05_01290_p1">
    <property type="protein sequence ID" value="cds.Jr05_01290_p1"/>
    <property type="gene ID" value="Jr05_01290"/>
</dbReference>
<dbReference type="OrthoDB" id="8904098at2759"/>
<dbReference type="KEGG" id="jre:108987710"/>
<gene>
    <name evidence="7" type="primary">LOC108987710</name>
</gene>
<reference evidence="7" key="1">
    <citation type="submission" date="2025-08" db="UniProtKB">
        <authorList>
            <consortium name="RefSeq"/>
        </authorList>
    </citation>
    <scope>IDENTIFICATION</scope>
    <source>
        <tissue evidence="7">Leaves</tissue>
    </source>
</reference>
<evidence type="ECO:0000313" key="7">
    <source>
        <dbReference type="RefSeq" id="XP_018816235.1"/>
    </source>
</evidence>
<dbReference type="GeneID" id="108987710"/>
<evidence type="ECO:0000256" key="4">
    <source>
        <dbReference type="ARBA" id="ARBA00022989"/>
    </source>
</evidence>
<organism evidence="6 7">
    <name type="scientific">Juglans regia</name>
    <name type="common">English walnut</name>
    <dbReference type="NCBI Taxonomy" id="51240"/>
    <lineage>
        <taxon>Eukaryota</taxon>
        <taxon>Viridiplantae</taxon>
        <taxon>Streptophyta</taxon>
        <taxon>Embryophyta</taxon>
        <taxon>Tracheophyta</taxon>
        <taxon>Spermatophyta</taxon>
        <taxon>Magnoliopsida</taxon>
        <taxon>eudicotyledons</taxon>
        <taxon>Gunneridae</taxon>
        <taxon>Pentapetalae</taxon>
        <taxon>rosids</taxon>
        <taxon>fabids</taxon>
        <taxon>Fagales</taxon>
        <taxon>Juglandaceae</taxon>
        <taxon>Juglans</taxon>
    </lineage>
</organism>
<protein>
    <submittedName>
        <fullName evidence="7">Protein NRT1/ PTR FAMILY 5.4-like</fullName>
    </submittedName>
</protein>
<comment type="similarity">
    <text evidence="2">Belongs to the major facilitator superfamily. Proton-dependent oligopeptide transporter (POT/PTR) (TC 2.A.17) family.</text>
</comment>
<dbReference type="Proteomes" id="UP000235220">
    <property type="component" value="Chromosome 5"/>
</dbReference>
<proteinExistence type="inferred from homology"/>
<keyword evidence="3" id="KW-0812">Transmembrane</keyword>
<dbReference type="InterPro" id="IPR036259">
    <property type="entry name" value="MFS_trans_sf"/>
</dbReference>
<name>A0A2I4EA08_JUGRE</name>
<sequence length="587" mass="65214">MDSSVALELIGNGAKEANIKVSTQRRSASRGGGGWNAAIFIIFVEVAERFAFYGISGNLITYLTKELHQPTATAVKNVNTWVGVSTLFPVLGAFIADSFMGRFKTILISSVTFLLGTVLLTLSVSVIPLHCREALFFTALYILSVGEGGHKPCVQTFAADQFYEDSPEKRKEKSSFFNWWYLGIVAAATAATLLLIYLQDNIGWTLGFGVLVAVLGVALVIFMLGINRYRKELGPVGSPFTRVVQVFVAATRKWRLKRTSCDGWDHVFYNQTCGTHLDGDQQYNTRIIARTNQFRFLDKATIIDNIDASSKTLNPWRLCSVDQVEDVKLVLRLIPIWFSCIFFHVVQTQTHTYFTKQGSTMIRSIGISHFQIPPASLQGLTGITILIVVPIYERVFVPIARKFTGHPSGITVLQRIGVGLFLSILNMVVAALVEAERVSTAKENNLLDNPKATVPMAIWWLLPQYTICGFSDAFTVVGLQELFYDEMPEAMRSMGAAAYISLIGVGSFITNVIISVVQAISSRYGEKWLGDNLNRAYLDYFYWVLAGLSALSLCVFLWNAMRLVYKDVEGGKNKVPMGHKLRPEGHV</sequence>
<dbReference type="Gene3D" id="1.20.1250.20">
    <property type="entry name" value="MFS general substrate transporter like domains"/>
    <property type="match status" value="1"/>
</dbReference>
<keyword evidence="4" id="KW-1133">Transmembrane helix</keyword>
<dbReference type="GO" id="GO:0055085">
    <property type="term" value="P:transmembrane transport"/>
    <property type="evidence" value="ECO:0000318"/>
    <property type="project" value="GO_Central"/>
</dbReference>
<evidence type="ECO:0000256" key="3">
    <source>
        <dbReference type="ARBA" id="ARBA00022692"/>
    </source>
</evidence>
<accession>A0A2I4EA08</accession>
<dbReference type="Pfam" id="PF00854">
    <property type="entry name" value="PTR2"/>
    <property type="match status" value="1"/>
</dbReference>
<keyword evidence="6" id="KW-1185">Reference proteome</keyword>
<dbReference type="InterPro" id="IPR000109">
    <property type="entry name" value="POT_fam"/>
</dbReference>
<evidence type="ECO:0000256" key="2">
    <source>
        <dbReference type="ARBA" id="ARBA00005982"/>
    </source>
</evidence>
<dbReference type="RefSeq" id="XP_018816235.1">
    <property type="nucleotide sequence ID" value="XM_018960690.1"/>
</dbReference>
<dbReference type="GO" id="GO:0016020">
    <property type="term" value="C:membrane"/>
    <property type="evidence" value="ECO:0000318"/>
    <property type="project" value="GO_Central"/>
</dbReference>
<evidence type="ECO:0000256" key="1">
    <source>
        <dbReference type="ARBA" id="ARBA00004141"/>
    </source>
</evidence>